<organism evidence="1 2">
    <name type="scientific">Nocardioides marmoribigeumensis</name>
    <dbReference type="NCBI Taxonomy" id="433649"/>
    <lineage>
        <taxon>Bacteria</taxon>
        <taxon>Bacillati</taxon>
        <taxon>Actinomycetota</taxon>
        <taxon>Actinomycetes</taxon>
        <taxon>Propionibacteriales</taxon>
        <taxon>Nocardioidaceae</taxon>
        <taxon>Nocardioides</taxon>
    </lineage>
</organism>
<protein>
    <submittedName>
        <fullName evidence="1">Histone H3/H4</fullName>
    </submittedName>
</protein>
<proteinExistence type="predicted"/>
<gene>
    <name evidence="1" type="ORF">J2S63_002909</name>
</gene>
<reference evidence="1 2" key="1">
    <citation type="submission" date="2023-07" db="EMBL/GenBank/DDBJ databases">
        <title>Sequencing the genomes of 1000 actinobacteria strains.</title>
        <authorList>
            <person name="Klenk H.-P."/>
        </authorList>
    </citation>
    <scope>NUCLEOTIDE SEQUENCE [LARGE SCALE GENOMIC DNA]</scope>
    <source>
        <strain evidence="1 2">DSM 19426</strain>
    </source>
</reference>
<dbReference type="EMBL" id="JAVDYG010000001">
    <property type="protein sequence ID" value="MDR7363356.1"/>
    <property type="molecule type" value="Genomic_DNA"/>
</dbReference>
<dbReference type="RefSeq" id="WP_310303673.1">
    <property type="nucleotide sequence ID" value="NZ_BAAAPS010000003.1"/>
</dbReference>
<accession>A0ABU2BY81</accession>
<dbReference type="Proteomes" id="UP001183648">
    <property type="component" value="Unassembled WGS sequence"/>
</dbReference>
<evidence type="ECO:0000313" key="2">
    <source>
        <dbReference type="Proteomes" id="UP001183648"/>
    </source>
</evidence>
<comment type="caution">
    <text evidence="1">The sequence shown here is derived from an EMBL/GenBank/DDBJ whole genome shotgun (WGS) entry which is preliminary data.</text>
</comment>
<name>A0ABU2BY81_9ACTN</name>
<evidence type="ECO:0000313" key="1">
    <source>
        <dbReference type="EMBL" id="MDR7363356.1"/>
    </source>
</evidence>
<keyword evidence="2" id="KW-1185">Reference proteome</keyword>
<sequence>MLDQHIAVFGESGSGKTVMLSSFYGSAQEPRNIKKSAFHLVAESGGQGTHLHQNYLGMKNSATVPAANKFKATTYCFLLKFKGEQATGPLAGRSYDAMRLAWHDYPGEWFEHDVSGPEEEQRRVATFRDLLSSHVALILVDGQKLLDNVGEEERYLKSLLGNFRNSLIRLKDDLLVDGEPLAVFPRIWVVALSKSDLLPDLDVHAFKELVIEKVGDELVDLRSVLGGLVESDGALSVGEDFVIMSSAKFSPGAIEVDRRVGVDLVLPMAAILPFERHVRWVQAGRVSRKVAIELVSGAEIVAAALGSITGLAAILAGRRGKVATVVSLALTRLLPRVEKALKSAGSRLEDLDTAAASTQENLSGTLAGFRADLQTAEEEAVLVKSVG</sequence>